<dbReference type="PANTHER" id="PTHR21461:SF69">
    <property type="entry name" value="GLYCOSYLTRANSFERASE FAMILY 92 PROTEIN"/>
    <property type="match status" value="1"/>
</dbReference>
<evidence type="ECO:0000256" key="1">
    <source>
        <dbReference type="ARBA" id="ARBA00004167"/>
    </source>
</evidence>
<proteinExistence type="predicted"/>
<keyword evidence="2" id="KW-0812">Transmembrane</keyword>
<dbReference type="Proteomes" id="UP000661507">
    <property type="component" value="Unassembled WGS sequence"/>
</dbReference>
<keyword evidence="3" id="KW-0472">Membrane</keyword>
<evidence type="ECO:0000313" key="6">
    <source>
        <dbReference type="Proteomes" id="UP000661507"/>
    </source>
</evidence>
<comment type="caution">
    <text evidence="5">The sequence shown here is derived from an EMBL/GenBank/DDBJ whole genome shotgun (WGS) entry which is preliminary data.</text>
</comment>
<reference evidence="5" key="2">
    <citation type="submission" date="2020-09" db="EMBL/GenBank/DDBJ databases">
        <authorList>
            <person name="Sun Q."/>
            <person name="Zhou Y."/>
        </authorList>
    </citation>
    <scope>NUCLEOTIDE SEQUENCE</scope>
    <source>
        <strain evidence="5">CGMCC 1.3617</strain>
    </source>
</reference>
<dbReference type="EMBL" id="BMKW01000010">
    <property type="protein sequence ID" value="GGJ28521.1"/>
    <property type="molecule type" value="Genomic_DNA"/>
</dbReference>
<comment type="subcellular location">
    <subcellularLocation>
        <location evidence="1">Membrane</location>
        <topology evidence="1">Single-pass membrane protein</topology>
    </subcellularLocation>
</comment>
<evidence type="ECO:0000256" key="4">
    <source>
        <dbReference type="SAM" id="MobiDB-lite"/>
    </source>
</evidence>
<keyword evidence="6" id="KW-1185">Reference proteome</keyword>
<evidence type="ECO:0000256" key="3">
    <source>
        <dbReference type="ARBA" id="ARBA00022989"/>
    </source>
</evidence>
<dbReference type="AlphaFoldDB" id="A0A917KUI8"/>
<sequence>MKIVAVTSVRNEAPFLVEWVAYHRLIGFTDIVLFYNDCSDGTDLVAQALAKAGLVTAIENHGLPDMAPQVAAFSQARSFPQVKSADWAIAFDVDEFINIKCGDGRLSDLFDAVPDADAIMMQMRHFGSAHQIFMQNDLVIRQFDLASLVEHPDNMIVKTIHKMGRKFSGIGMHMPNFYQKYDALPRMYNGSGVFLPDTVHRMERLRKVPDGWGGMDLVQLNHYAVRSLDQYLVKRRRGSGTGMKNRFSREYWQQRDANDVQETSIHRMLPGLEAAIATVMADPAIRQAVDQARRLNNLEVMLSIRDAPPFAFQVAEAMSSTGDATSNDATDRGDDAGLAAAGA</sequence>
<dbReference type="RefSeq" id="WP_188969919.1">
    <property type="nucleotide sequence ID" value="NZ_BMKW01000010.1"/>
</dbReference>
<dbReference type="PANTHER" id="PTHR21461">
    <property type="entry name" value="GLYCOSYLTRANSFERASE FAMILY 92 PROTEIN"/>
    <property type="match status" value="1"/>
</dbReference>
<dbReference type="GO" id="GO:0016020">
    <property type="term" value="C:membrane"/>
    <property type="evidence" value="ECO:0007669"/>
    <property type="project" value="UniProtKB-SubCell"/>
</dbReference>
<evidence type="ECO:0000313" key="5">
    <source>
        <dbReference type="EMBL" id="GGJ28521.1"/>
    </source>
</evidence>
<evidence type="ECO:0008006" key="7">
    <source>
        <dbReference type="Google" id="ProtNLM"/>
    </source>
</evidence>
<accession>A0A917KUI8</accession>
<protein>
    <recommendedName>
        <fullName evidence="7">Glycosyl transferase family 2</fullName>
    </recommendedName>
</protein>
<name>A0A917KUI8_9PROT</name>
<dbReference type="GO" id="GO:0005737">
    <property type="term" value="C:cytoplasm"/>
    <property type="evidence" value="ECO:0007669"/>
    <property type="project" value="TreeGrafter"/>
</dbReference>
<keyword evidence="3" id="KW-1133">Transmembrane helix</keyword>
<organism evidence="5 6">
    <name type="scientific">Neoroseomonas lacus</name>
    <dbReference type="NCBI Taxonomy" id="287609"/>
    <lineage>
        <taxon>Bacteria</taxon>
        <taxon>Pseudomonadati</taxon>
        <taxon>Pseudomonadota</taxon>
        <taxon>Alphaproteobacteria</taxon>
        <taxon>Acetobacterales</taxon>
        <taxon>Acetobacteraceae</taxon>
        <taxon>Neoroseomonas</taxon>
    </lineage>
</organism>
<reference evidence="5" key="1">
    <citation type="journal article" date="2014" name="Int. J. Syst. Evol. Microbiol.">
        <title>Complete genome sequence of Corynebacterium casei LMG S-19264T (=DSM 44701T), isolated from a smear-ripened cheese.</title>
        <authorList>
            <consortium name="US DOE Joint Genome Institute (JGI-PGF)"/>
            <person name="Walter F."/>
            <person name="Albersmeier A."/>
            <person name="Kalinowski J."/>
            <person name="Ruckert C."/>
        </authorList>
    </citation>
    <scope>NUCLEOTIDE SEQUENCE</scope>
    <source>
        <strain evidence="5">CGMCC 1.3617</strain>
    </source>
</reference>
<feature type="region of interest" description="Disordered" evidence="4">
    <location>
        <begin position="321"/>
        <end position="343"/>
    </location>
</feature>
<gene>
    <name evidence="5" type="ORF">GCM10011320_39780</name>
</gene>
<dbReference type="Pfam" id="PF13704">
    <property type="entry name" value="Glyco_tranf_2_4"/>
    <property type="match status" value="1"/>
</dbReference>
<dbReference type="GO" id="GO:0016757">
    <property type="term" value="F:glycosyltransferase activity"/>
    <property type="evidence" value="ECO:0007669"/>
    <property type="project" value="TreeGrafter"/>
</dbReference>
<evidence type="ECO:0000256" key="2">
    <source>
        <dbReference type="ARBA" id="ARBA00022692"/>
    </source>
</evidence>